<accession>A0A9D1X9Q4</accession>
<reference evidence="2" key="1">
    <citation type="journal article" date="2021" name="PeerJ">
        <title>Extensive microbial diversity within the chicken gut microbiome revealed by metagenomics and culture.</title>
        <authorList>
            <person name="Gilroy R."/>
            <person name="Ravi A."/>
            <person name="Getino M."/>
            <person name="Pursley I."/>
            <person name="Horton D.L."/>
            <person name="Alikhan N.F."/>
            <person name="Baker D."/>
            <person name="Gharbi K."/>
            <person name="Hall N."/>
            <person name="Watson M."/>
            <person name="Adriaenssens E.M."/>
            <person name="Foster-Nyarko E."/>
            <person name="Jarju S."/>
            <person name="Secka A."/>
            <person name="Antonio M."/>
            <person name="Oren A."/>
            <person name="Chaudhuri R.R."/>
            <person name="La Ragione R."/>
            <person name="Hildebrand F."/>
            <person name="Pallen M.J."/>
        </authorList>
    </citation>
    <scope>NUCLEOTIDE SEQUENCE</scope>
    <source>
        <strain evidence="2">ChiGjej6B6-14162</strain>
    </source>
</reference>
<dbReference type="SUPFAM" id="SSF52266">
    <property type="entry name" value="SGNH hydrolase"/>
    <property type="match status" value="1"/>
</dbReference>
<feature type="domain" description="SGNH hydrolase-type esterase" evidence="1">
    <location>
        <begin position="268"/>
        <end position="420"/>
    </location>
</feature>
<dbReference type="InterPro" id="IPR013830">
    <property type="entry name" value="SGNH_hydro"/>
</dbReference>
<evidence type="ECO:0000313" key="3">
    <source>
        <dbReference type="Proteomes" id="UP000886740"/>
    </source>
</evidence>
<dbReference type="Gene3D" id="2.60.120.1360">
    <property type="match status" value="1"/>
</dbReference>
<dbReference type="Gene3D" id="3.40.50.1110">
    <property type="entry name" value="SGNH hydrolase"/>
    <property type="match status" value="1"/>
</dbReference>
<gene>
    <name evidence="2" type="ORF">H9977_10845</name>
</gene>
<dbReference type="AlphaFoldDB" id="A0A9D1X9Q4"/>
<dbReference type="InterPro" id="IPR045136">
    <property type="entry name" value="Iah1-like"/>
</dbReference>
<dbReference type="PANTHER" id="PTHR14209">
    <property type="entry name" value="ISOAMYL ACETATE-HYDROLYZING ESTERASE 1"/>
    <property type="match status" value="1"/>
</dbReference>
<dbReference type="PANTHER" id="PTHR14209:SF19">
    <property type="entry name" value="ISOAMYL ACETATE-HYDROLYZING ESTERASE 1 HOMOLOG"/>
    <property type="match status" value="1"/>
</dbReference>
<comment type="caution">
    <text evidence="2">The sequence shown here is derived from an EMBL/GenBank/DDBJ whole genome shotgun (WGS) entry which is preliminary data.</text>
</comment>
<proteinExistence type="predicted"/>
<dbReference type="Pfam" id="PF13472">
    <property type="entry name" value="Lipase_GDSL_2"/>
    <property type="match status" value="1"/>
</dbReference>
<dbReference type="GO" id="GO:0016788">
    <property type="term" value="F:hydrolase activity, acting on ester bonds"/>
    <property type="evidence" value="ECO:0007669"/>
    <property type="project" value="UniProtKB-ARBA"/>
</dbReference>
<sequence>MMRSINSWNSFLRIGIFVLLLSWGHGECLMAGSGSEKDSATVKREWVAPPSLSSTMLRLGSDTLILPADSTLWRALFAQLDSLRQGKDTVISIVQLGDSHIQAGYQSGMLMRLFHKDFGNAGRGWISPLKLCRTNEPDDYFIRSSLKNWIYARATQRKKKTSIGPGGVGLYANVSAIDMDLIVTPKNGAGYAFNEVLLFQGSHARPFEPTAKWKKAVSVSRGDTAICGVAVDTFRINRLTDTLNLRTVKNPDTSFRNQYFGFSLLNGNPGVLYHSIGINGAMYVNYTSEEYVCRLAALRPALLIISLGTNESFGRRFSKTEFASQVEAFITLVKRHMPGTALLLTTPPECYRRVTVNKKRTYVRNDNTEKVAEVIREVAKREGLACWDLFTATGGLNSSKAWQRAGLMRNDRIHFVKEGYFEQGRMLYRAFLNTYNNFR</sequence>
<name>A0A9D1X9Q4_9BACT</name>
<dbReference type="Proteomes" id="UP000886740">
    <property type="component" value="Unassembled WGS sequence"/>
</dbReference>
<evidence type="ECO:0000313" key="2">
    <source>
        <dbReference type="EMBL" id="HIX75513.1"/>
    </source>
</evidence>
<dbReference type="InterPro" id="IPR036514">
    <property type="entry name" value="SGNH_hydro_sf"/>
</dbReference>
<reference evidence="2" key="2">
    <citation type="submission" date="2021-04" db="EMBL/GenBank/DDBJ databases">
        <authorList>
            <person name="Gilroy R."/>
        </authorList>
    </citation>
    <scope>NUCLEOTIDE SEQUENCE</scope>
    <source>
        <strain evidence="2">ChiGjej6B6-14162</strain>
    </source>
</reference>
<dbReference type="EMBL" id="DXEL01000074">
    <property type="protein sequence ID" value="HIX75513.1"/>
    <property type="molecule type" value="Genomic_DNA"/>
</dbReference>
<evidence type="ECO:0000259" key="1">
    <source>
        <dbReference type="Pfam" id="PF13472"/>
    </source>
</evidence>
<protein>
    <recommendedName>
        <fullName evidence="1">SGNH hydrolase-type esterase domain-containing protein</fullName>
    </recommendedName>
</protein>
<organism evidence="2 3">
    <name type="scientific">Candidatus Parabacteroides intestinipullorum</name>
    <dbReference type="NCBI Taxonomy" id="2838723"/>
    <lineage>
        <taxon>Bacteria</taxon>
        <taxon>Pseudomonadati</taxon>
        <taxon>Bacteroidota</taxon>
        <taxon>Bacteroidia</taxon>
        <taxon>Bacteroidales</taxon>
        <taxon>Tannerellaceae</taxon>
        <taxon>Parabacteroides</taxon>
    </lineage>
</organism>